<evidence type="ECO:0008006" key="4">
    <source>
        <dbReference type="Google" id="ProtNLM"/>
    </source>
</evidence>
<organism evidence="2 3">
    <name type="scientific">Ramlibacter monticola</name>
    <dbReference type="NCBI Taxonomy" id="1926872"/>
    <lineage>
        <taxon>Bacteria</taxon>
        <taxon>Pseudomonadati</taxon>
        <taxon>Pseudomonadota</taxon>
        <taxon>Betaproteobacteria</taxon>
        <taxon>Burkholderiales</taxon>
        <taxon>Comamonadaceae</taxon>
        <taxon>Ramlibacter</taxon>
    </lineage>
</organism>
<keyword evidence="1" id="KW-0732">Signal</keyword>
<dbReference type="Proteomes" id="UP000599109">
    <property type="component" value="Unassembled WGS sequence"/>
</dbReference>
<dbReference type="EMBL" id="JAEQNE010000007">
    <property type="protein sequence ID" value="MBL0393942.1"/>
    <property type="molecule type" value="Genomic_DNA"/>
</dbReference>
<dbReference type="RefSeq" id="WP_201676621.1">
    <property type="nucleotide sequence ID" value="NZ_JAEQNE010000007.1"/>
</dbReference>
<reference evidence="2 3" key="1">
    <citation type="journal article" date="2017" name="Int. J. Syst. Evol. Microbiol.">
        <title>Ramlibacter monticola sp. nov., isolated from forest soil.</title>
        <authorList>
            <person name="Chaudhary D.K."/>
            <person name="Kim J."/>
        </authorList>
    </citation>
    <scope>NUCLEOTIDE SEQUENCE [LARGE SCALE GENOMIC DNA]</scope>
    <source>
        <strain evidence="2 3">KACC 19175</strain>
    </source>
</reference>
<comment type="caution">
    <text evidence="2">The sequence shown here is derived from an EMBL/GenBank/DDBJ whole genome shotgun (WGS) entry which is preliminary data.</text>
</comment>
<evidence type="ECO:0000313" key="3">
    <source>
        <dbReference type="Proteomes" id="UP000599109"/>
    </source>
</evidence>
<proteinExistence type="predicted"/>
<accession>A0A936Z3X8</accession>
<dbReference type="PROSITE" id="PS51257">
    <property type="entry name" value="PROKAR_LIPOPROTEIN"/>
    <property type="match status" value="1"/>
</dbReference>
<gene>
    <name evidence="2" type="ORF">JJ685_22580</name>
</gene>
<name>A0A936Z3X8_9BURK</name>
<feature type="chain" id="PRO_5036853321" description="Lipoprotein" evidence="1">
    <location>
        <begin position="24"/>
        <end position="193"/>
    </location>
</feature>
<feature type="signal peptide" evidence="1">
    <location>
        <begin position="1"/>
        <end position="23"/>
    </location>
</feature>
<keyword evidence="3" id="KW-1185">Reference proteome</keyword>
<evidence type="ECO:0000313" key="2">
    <source>
        <dbReference type="EMBL" id="MBL0393942.1"/>
    </source>
</evidence>
<evidence type="ECO:0000256" key="1">
    <source>
        <dbReference type="SAM" id="SignalP"/>
    </source>
</evidence>
<protein>
    <recommendedName>
        <fullName evidence="4">Lipoprotein</fullName>
    </recommendedName>
</protein>
<dbReference type="AlphaFoldDB" id="A0A936Z3X8"/>
<sequence>MAKFIVRAHHPAAALACAALGCAAAGPLLEGDVRLTAGEWSEIRSVLAWPGQPIRGVHVRQVGDEGARLLEVEIDSVDVDRAEDFRLWFRALCSNGTGAWKCEPVAHVVQPAAGGAIAIGPEVTPQDVLVLARYMGHVPGRPGQRELLSVHASGGMYQVSYRFRGCEHLVKLRREGDLFMLAHPRAPGVSACP</sequence>